<dbReference type="PANTHER" id="PTHR28620">
    <property type="entry name" value="CENTROMERE PROTEIN V"/>
    <property type="match status" value="1"/>
</dbReference>
<keyword evidence="6" id="KW-1185">Reference proteome</keyword>
<name>A0A250XBK5_9CHLO</name>
<dbReference type="GO" id="GO:0016846">
    <property type="term" value="F:carbon-sulfur lyase activity"/>
    <property type="evidence" value="ECO:0007669"/>
    <property type="project" value="InterPro"/>
</dbReference>
<sequence length="154" mass="16946">MTELTTNKEDSTITIIAGSCHCKNLNFTIRVMKGSELTAWDCNCSLCNMKKNVHIIVPGQMFHASEAASVPATLYQFNTQKAKHLFCPVCGVEAYYVPRSNTDGYAVTVACLDPESVKAAKVRITVKQYDGINWEQAYESTGIQGMTKSPHVCS</sequence>
<dbReference type="Gene3D" id="2.170.150.70">
    <property type="match status" value="1"/>
</dbReference>
<evidence type="ECO:0000256" key="2">
    <source>
        <dbReference type="ARBA" id="ARBA00022723"/>
    </source>
</evidence>
<evidence type="ECO:0000256" key="3">
    <source>
        <dbReference type="ARBA" id="ARBA00022833"/>
    </source>
</evidence>
<comment type="caution">
    <text evidence="5">The sequence shown here is derived from an EMBL/GenBank/DDBJ whole genome shotgun (WGS) entry which is preliminary data.</text>
</comment>
<keyword evidence="3" id="KW-0862">Zinc</keyword>
<evidence type="ECO:0000256" key="1">
    <source>
        <dbReference type="ARBA" id="ARBA00005495"/>
    </source>
</evidence>
<dbReference type="Proteomes" id="UP000232323">
    <property type="component" value="Unassembled WGS sequence"/>
</dbReference>
<dbReference type="AlphaFoldDB" id="A0A250XBK5"/>
<dbReference type="PANTHER" id="PTHR28620:SF1">
    <property type="entry name" value="CENP-V_GFA DOMAIN-CONTAINING PROTEIN"/>
    <property type="match status" value="1"/>
</dbReference>
<dbReference type="STRING" id="1157962.A0A250XBK5"/>
<accession>A0A250XBK5</accession>
<protein>
    <recommendedName>
        <fullName evidence="4">CENP-V/GFA domain-containing protein</fullName>
    </recommendedName>
</protein>
<organism evidence="5 6">
    <name type="scientific">Chlamydomonas eustigma</name>
    <dbReference type="NCBI Taxonomy" id="1157962"/>
    <lineage>
        <taxon>Eukaryota</taxon>
        <taxon>Viridiplantae</taxon>
        <taxon>Chlorophyta</taxon>
        <taxon>core chlorophytes</taxon>
        <taxon>Chlorophyceae</taxon>
        <taxon>CS clade</taxon>
        <taxon>Chlamydomonadales</taxon>
        <taxon>Chlamydomonadaceae</taxon>
        <taxon>Chlamydomonas</taxon>
    </lineage>
</organism>
<dbReference type="OrthoDB" id="2993351at2759"/>
<feature type="domain" description="CENP-V/GFA" evidence="4">
    <location>
        <begin position="16"/>
        <end position="135"/>
    </location>
</feature>
<proteinExistence type="inferred from homology"/>
<dbReference type="Pfam" id="PF04828">
    <property type="entry name" value="GFA"/>
    <property type="match status" value="1"/>
</dbReference>
<dbReference type="InterPro" id="IPR006913">
    <property type="entry name" value="CENP-V/GFA"/>
</dbReference>
<dbReference type="GO" id="GO:0046872">
    <property type="term" value="F:metal ion binding"/>
    <property type="evidence" value="ECO:0007669"/>
    <property type="project" value="UniProtKB-KW"/>
</dbReference>
<evidence type="ECO:0000313" key="6">
    <source>
        <dbReference type="Proteomes" id="UP000232323"/>
    </source>
</evidence>
<reference evidence="5 6" key="1">
    <citation type="submission" date="2017-08" db="EMBL/GenBank/DDBJ databases">
        <title>Acidophilic green algal genome provides insights into adaptation to an acidic environment.</title>
        <authorList>
            <person name="Hirooka S."/>
            <person name="Hirose Y."/>
            <person name="Kanesaki Y."/>
            <person name="Higuchi S."/>
            <person name="Fujiwara T."/>
            <person name="Onuma R."/>
            <person name="Era A."/>
            <person name="Ohbayashi R."/>
            <person name="Uzuka A."/>
            <person name="Nozaki H."/>
            <person name="Yoshikawa H."/>
            <person name="Miyagishima S.Y."/>
        </authorList>
    </citation>
    <scope>NUCLEOTIDE SEQUENCE [LARGE SCALE GENOMIC DNA]</scope>
    <source>
        <strain evidence="5 6">NIES-2499</strain>
    </source>
</reference>
<dbReference type="SUPFAM" id="SSF51316">
    <property type="entry name" value="Mss4-like"/>
    <property type="match status" value="1"/>
</dbReference>
<gene>
    <name evidence="5" type="ORF">CEUSTIGMA_g7897.t1</name>
</gene>
<evidence type="ECO:0000259" key="4">
    <source>
        <dbReference type="PROSITE" id="PS51891"/>
    </source>
</evidence>
<comment type="similarity">
    <text evidence="1">Belongs to the Gfa family.</text>
</comment>
<dbReference type="PROSITE" id="PS51891">
    <property type="entry name" value="CENP_V_GFA"/>
    <property type="match status" value="1"/>
</dbReference>
<dbReference type="EMBL" id="BEGY01000052">
    <property type="protein sequence ID" value="GAX80458.1"/>
    <property type="molecule type" value="Genomic_DNA"/>
</dbReference>
<dbReference type="InterPro" id="IPR011057">
    <property type="entry name" value="Mss4-like_sf"/>
</dbReference>
<dbReference type="InterPro" id="IPR052355">
    <property type="entry name" value="CENP-V-like"/>
</dbReference>
<evidence type="ECO:0000313" key="5">
    <source>
        <dbReference type="EMBL" id="GAX80458.1"/>
    </source>
</evidence>
<keyword evidence="2" id="KW-0479">Metal-binding</keyword>